<name>A0A6J4N5C6_9CHLR</name>
<sequence length="58" mass="6357">MTKRGRRTPRPSALTASSTIAAPAQTAFFTRLTWTNLSWPSAWSLEATRSRGPLPGQI</sequence>
<feature type="non-terminal residue" evidence="1">
    <location>
        <position position="1"/>
    </location>
</feature>
<reference evidence="1" key="1">
    <citation type="submission" date="2020-02" db="EMBL/GenBank/DDBJ databases">
        <authorList>
            <person name="Meier V. D."/>
        </authorList>
    </citation>
    <scope>NUCLEOTIDE SEQUENCE</scope>
    <source>
        <strain evidence="1">AVDCRST_MAG93</strain>
    </source>
</reference>
<feature type="non-terminal residue" evidence="1">
    <location>
        <position position="58"/>
    </location>
</feature>
<dbReference type="AlphaFoldDB" id="A0A6J4N5C6"/>
<gene>
    <name evidence="1" type="ORF">AVDCRST_MAG93-9000</name>
</gene>
<evidence type="ECO:0000313" key="1">
    <source>
        <dbReference type="EMBL" id="CAA9378462.1"/>
    </source>
</evidence>
<organism evidence="1">
    <name type="scientific">uncultured Chloroflexia bacterium</name>
    <dbReference type="NCBI Taxonomy" id="1672391"/>
    <lineage>
        <taxon>Bacteria</taxon>
        <taxon>Bacillati</taxon>
        <taxon>Chloroflexota</taxon>
        <taxon>Chloroflexia</taxon>
        <taxon>environmental samples</taxon>
    </lineage>
</organism>
<accession>A0A6J4N5C6</accession>
<dbReference type="EMBL" id="CADCTR010003018">
    <property type="protein sequence ID" value="CAA9378462.1"/>
    <property type="molecule type" value="Genomic_DNA"/>
</dbReference>
<proteinExistence type="predicted"/>
<protein>
    <submittedName>
        <fullName evidence="1">Uncharacterized protein</fullName>
    </submittedName>
</protein>